<evidence type="ECO:0000313" key="3">
    <source>
        <dbReference type="EMBL" id="PXV60182.1"/>
    </source>
</evidence>
<organism evidence="3 4">
    <name type="scientific">Dysgonomonas alginatilytica</name>
    <dbReference type="NCBI Taxonomy" id="1605892"/>
    <lineage>
        <taxon>Bacteria</taxon>
        <taxon>Pseudomonadati</taxon>
        <taxon>Bacteroidota</taxon>
        <taxon>Bacteroidia</taxon>
        <taxon>Bacteroidales</taxon>
        <taxon>Dysgonomonadaceae</taxon>
        <taxon>Dysgonomonas</taxon>
    </lineage>
</organism>
<dbReference type="PANTHER" id="PTHR35339:SF3">
    <property type="entry name" value="DUF2264 DOMAIN-CONTAINING PROTEIN"/>
    <property type="match status" value="1"/>
</dbReference>
<accession>A0A2V3PL42</accession>
<evidence type="ECO:0000313" key="4">
    <source>
        <dbReference type="Proteomes" id="UP000247973"/>
    </source>
</evidence>
<feature type="chain" id="PRO_5015876653" description="DUF2264 domain-containing protein" evidence="1">
    <location>
        <begin position="22"/>
        <end position="406"/>
    </location>
</feature>
<dbReference type="InterPro" id="IPR049349">
    <property type="entry name" value="DUF2264_N"/>
</dbReference>
<dbReference type="Pfam" id="PF10022">
    <property type="entry name" value="DUF2264"/>
    <property type="match status" value="1"/>
</dbReference>
<dbReference type="EMBL" id="QICL01000030">
    <property type="protein sequence ID" value="PXV60182.1"/>
    <property type="molecule type" value="Genomic_DNA"/>
</dbReference>
<dbReference type="AlphaFoldDB" id="A0A2V3PL42"/>
<name>A0A2V3PL42_9BACT</name>
<dbReference type="Proteomes" id="UP000247973">
    <property type="component" value="Unassembled WGS sequence"/>
</dbReference>
<keyword evidence="1" id="KW-0732">Signal</keyword>
<dbReference type="PIRSF" id="PIRSF014753">
    <property type="entry name" value="UCP014753"/>
    <property type="match status" value="1"/>
</dbReference>
<proteinExistence type="predicted"/>
<protein>
    <recommendedName>
        <fullName evidence="2">DUF2264 domain-containing protein</fullName>
    </recommendedName>
</protein>
<evidence type="ECO:0000256" key="1">
    <source>
        <dbReference type="SAM" id="SignalP"/>
    </source>
</evidence>
<reference evidence="3 4" key="1">
    <citation type="submission" date="2018-03" db="EMBL/GenBank/DDBJ databases">
        <title>Genomic Encyclopedia of Archaeal and Bacterial Type Strains, Phase II (KMG-II): from individual species to whole genera.</title>
        <authorList>
            <person name="Goeker M."/>
        </authorList>
    </citation>
    <scope>NUCLEOTIDE SEQUENCE [LARGE SCALE GENOMIC DNA]</scope>
    <source>
        <strain evidence="3 4">DSM 100214</strain>
    </source>
</reference>
<dbReference type="PANTHER" id="PTHR35339">
    <property type="entry name" value="LINALOOL DEHYDRATASE_ISOMERASE DOMAIN-CONTAINING PROTEIN"/>
    <property type="match status" value="1"/>
</dbReference>
<evidence type="ECO:0000259" key="2">
    <source>
        <dbReference type="Pfam" id="PF10022"/>
    </source>
</evidence>
<dbReference type="RefSeq" id="WP_110312114.1">
    <property type="nucleotide sequence ID" value="NZ_QICL01000030.1"/>
</dbReference>
<comment type="caution">
    <text evidence="3">The sequence shown here is derived from an EMBL/GenBank/DDBJ whole genome shotgun (WGS) entry which is preliminary data.</text>
</comment>
<sequence>MKRTFILILLVCTYCSYQVKAAEKDSDRTYWANLLYKISEPVLSNMSRGELVKNMQVEVSPTWDGRRTRVTYMEAFGRLMAGLAPWLNLPEDNTSEGKQRKQLTEWALKSYAHAVDPDSPDYLQWDKEGQALVDAAYVANSFLRAPKQLWDPLDEVTKKRYVEEFQKLRWVDPPYTNWLLFSAMIETFLMSIDEQYDAYRIHSAIRKIEEWYVGDGWYADGEHFAFDYYNSYVIQPMYVEVLEVLVAKKRMVKPETLDIARKRMQRYGIILERFISPEATFPVFGRSMTYRMGVFQPLALLSLKQQLPEELSEGQVRNALTSVMKRMFEVKGNFNEKGFLQLGFAGHQPKLADWYTNNGSLYLTSLTFLPLGLPANHSFWTTPAKEWTAQKAWSGEDFPRDHAIGF</sequence>
<keyword evidence="4" id="KW-1185">Reference proteome</keyword>
<feature type="signal peptide" evidence="1">
    <location>
        <begin position="1"/>
        <end position="21"/>
    </location>
</feature>
<feature type="domain" description="DUF2264" evidence="2">
    <location>
        <begin position="27"/>
        <end position="387"/>
    </location>
</feature>
<dbReference type="OrthoDB" id="9813465at2"/>
<gene>
    <name evidence="3" type="ORF">CLV62_13030</name>
</gene>
<dbReference type="InterPro" id="IPR016624">
    <property type="entry name" value="UCP014753"/>
</dbReference>